<dbReference type="InterPro" id="IPR011050">
    <property type="entry name" value="Pectin_lyase_fold/virulence"/>
</dbReference>
<dbReference type="Gene3D" id="2.60.40.60">
    <property type="entry name" value="Cadherins"/>
    <property type="match status" value="1"/>
</dbReference>
<name>A0AA96GK00_9BACT</name>
<evidence type="ECO:0000313" key="6">
    <source>
        <dbReference type="EMBL" id="WNM63864.1"/>
    </source>
</evidence>
<dbReference type="PANTHER" id="PTHR45739:SF8">
    <property type="entry name" value="FRAS1-RELATED EXTRACELLULAR MATRIX PROTEIN 1"/>
    <property type="match status" value="1"/>
</dbReference>
<dbReference type="GO" id="GO:0009653">
    <property type="term" value="P:anatomical structure morphogenesis"/>
    <property type="evidence" value="ECO:0007669"/>
    <property type="project" value="TreeGrafter"/>
</dbReference>
<feature type="compositionally biased region" description="Polar residues" evidence="4">
    <location>
        <begin position="1937"/>
        <end position="1950"/>
    </location>
</feature>
<dbReference type="Pfam" id="PF16184">
    <property type="entry name" value="Cadherin_3"/>
    <property type="match status" value="1"/>
</dbReference>
<dbReference type="CDD" id="cd11304">
    <property type="entry name" value="Cadherin_repeat"/>
    <property type="match status" value="1"/>
</dbReference>
<sequence length="2124" mass="219361">MKTLLALEPRILFDGAALSTGAEVAQDQTAHNQTMAGTDGHADTDSDALMATDHEADWAESFSLAAPTQSGRREIVFIDTRVEDYQTLMNGIHPGAEVVLLDAGRDGLEQIAEVLKDRSAVDAIHLIGEGTEAELHLGTAFLTNDSINNHYAALLSQIGQSLSADADLLIYGCTFGRGQAGFSAIQTLAELTGADIAASTDRTGHVSEYANWELEVATGFIETSIVIGEATQEAWEGVLATFTVTNTNDSGGGSLRQAIIDANAAPGTDTIIIPTGTYVLTSGKLVIDDDVIITGAGAATTIIDGNANERVFETTGSTTTTMSGVTIQNGRASGNGAGVYVNNSSILNLSDARLTNNDGTGGDGGAFHVHGTLNLNRVLIDNNQANNGAGIYFHGADGGTLTNVTISGNTASNEGGGIWTDIPITIMNSTIAFNTAPVGGGVYDKDGMEITITNSILHNPGSPNSFGTLISGGNNIDSDGTAVLGDPLDGQDPMLGGLADNGGPTWTHALLAGSPALNAGTTSGAPAVDQRGLTRDAAPDIGAYEFKSSAFVSKNEFMVNAPSGDNEMTSGPLRGAERAVDIASNGDYVVVWTNGTSNDKVYAKVLDASGNQKVAQFQVNIGGGTNNWTDVAVDDSGNFVVIWTQGNDVFMRRFLANGTAVDAGDVLVNTGTANTQQNPSVNMNGTGDFVIAWEGDGGANEGIFVRQGSFGGGLVGSDITVNTAAAAKDPSVGIDDSGNFVVVWDNGSDVFFQLYNSAGVPQNSGQVDIVLHSNAGGAAVEMSGDGRFTVAYRATVLNVDVYVRQFDAAGNPLFLPQLANTSILGTQTSPSIAMDDIGEFIVVWEGAGNQLGQNDTAGVFGQKFNASGQKVGFEFLVNQTTANTQDRASVAMLDRDNFVAVWTGSDGAQTDIFARQYGSTAAPTLDLDVNNSSGASDNDYAFTFTEGDGPTAIADADTDLADVDSTTFAYVTLSVSGLLDGDAEVLILDGDTFALATDAPGQDTTGGNYHVRVSTAAGTAIMTIVKQSGATFSEVEAETLIKAIQYQHTDTDAPTDGDRLIEVRVNDGTTDSAAARTTINMNPVNDPPVLVTNNPLNVPEESTQTITSAYLAATDVDNTPSQLVYTLTQLPGGTGQVRLSGSGLGLGGTFTQDDIDNNRVTFRFTDDDEATATTFNVTLSDGTFTSSDITFSINGQPVNDPPAFSGLDNTPTYTEDGAAVVLDNNATIADPELDAANNYNGATLTLARNGGANAEDVFANSGTLNTLTESGSLVVSGTTIGTVTTNSGGTLVLTFNNNATTVLVNSALQQITYSNSSDTPPANVQIDFTVNDANTGGQGTGGARSDTGSITVIINPTNDLPSIDLDANDSSGATINDYAVTFPEGASPIGIADVDTDLVDPDSSTFAYVKLAVSGLLNGNAETFVIDGDTFTLAAAVAGQDTSGGNYHVIMTTGAGTATMTITKQGGGTFTEIETETLIKSIQYQHTDSNSPTDGDRLIDVIVNDGTADSTASRTTINVNPVNDLPAFSGLDNTPTFIEGGVAVVLDGNAAIADPELDAANNYNGATLTLTRNGGARADDVFNGSGTLLPLVESGNLMVGATTIGTVTTNSGGTLVLTFNSNATTALVNSALQQITYANNSSNPPANVQIDYTFSDGNTGAQGTGGALNDLGSITVNITTVNNPPIALPDSFLVNEGSTTTLNLSNNDLDIDDGLDLSSITIISGPTNGTITSINPDGTVNYTHNGSETLSDSFTYTIRDLSGATSNTIRVDLTVTPVNDAPVITSDGGSATANISVTTGSTAVTDVDATDAESNLLTYSIIGGADAALFTIDPATGVLTFITAPDFQAPGDVGADNIYDVIVQASDGTSVDTQAIAVTVTEANVPPQIFVPPPSDPPPSSDPPPRDAGEETLEDQAPGNGGSLDYGSPGNIPDGDQGSTITGAKNSVSENPLGRHESPDKQEDGERTGLVGIVSDLWSVLRKPLDITAFKDEIRSLLHRSGFLQDLDRVRDDVQEVAATEQTYLASSIAVSTGLSIGYVVWLLRSGVLLTALLSSVPAWQFVNPLLVLDAAGKKKRQEGQKGVDGDSVESLFEKPTVSAETGKEKTVAPAKTLRARWFNWNKG</sequence>
<dbReference type="InterPro" id="IPR059226">
    <property type="entry name" value="Choice_anch_Q_dom"/>
</dbReference>
<dbReference type="NCBIfam" id="NF041518">
    <property type="entry name" value="choice_anch_Q"/>
    <property type="match status" value="1"/>
</dbReference>
<feature type="region of interest" description="Disordered" evidence="4">
    <location>
        <begin position="1886"/>
        <end position="1968"/>
    </location>
</feature>
<dbReference type="Pfam" id="PF14252">
    <property type="entry name" value="DUF4347"/>
    <property type="match status" value="1"/>
</dbReference>
<organism evidence="6 7">
    <name type="scientific">Candidatus Nitrospira neomarina</name>
    <dbReference type="NCBI Taxonomy" id="3020899"/>
    <lineage>
        <taxon>Bacteria</taxon>
        <taxon>Pseudomonadati</taxon>
        <taxon>Nitrospirota</taxon>
        <taxon>Nitrospiria</taxon>
        <taxon>Nitrospirales</taxon>
        <taxon>Nitrospiraceae</taxon>
        <taxon>Nitrospira</taxon>
    </lineage>
</organism>
<dbReference type="InterPro" id="IPR039005">
    <property type="entry name" value="CSPG_rpt"/>
</dbReference>
<evidence type="ECO:0000256" key="1">
    <source>
        <dbReference type="ARBA" id="ARBA00022729"/>
    </source>
</evidence>
<dbReference type="SUPFAM" id="SSF51126">
    <property type="entry name" value="Pectin lyase-like"/>
    <property type="match status" value="1"/>
</dbReference>
<evidence type="ECO:0000256" key="2">
    <source>
        <dbReference type="ARBA" id="ARBA00022737"/>
    </source>
</evidence>
<dbReference type="InterPro" id="IPR015919">
    <property type="entry name" value="Cadherin-like_sf"/>
</dbReference>
<reference evidence="6 7" key="1">
    <citation type="submission" date="2023-01" db="EMBL/GenBank/DDBJ databases">
        <title>Cultivation and genomic characterization of new, ubiquitous marine nitrite-oxidizing bacteria from the Nitrospirales.</title>
        <authorList>
            <person name="Mueller A.J."/>
            <person name="Daebeler A."/>
            <person name="Herbold C.W."/>
            <person name="Kirkegaard R.H."/>
            <person name="Daims H."/>
        </authorList>
    </citation>
    <scope>NUCLEOTIDE SEQUENCE [LARGE SCALE GENOMIC DNA]</scope>
    <source>
        <strain evidence="6 7">DK</strain>
    </source>
</reference>
<dbReference type="PROSITE" id="PS50268">
    <property type="entry name" value="CADHERIN_2"/>
    <property type="match status" value="1"/>
</dbReference>
<accession>A0AA96GK00</accession>
<dbReference type="InterPro" id="IPR025592">
    <property type="entry name" value="DUF4347"/>
</dbReference>
<dbReference type="GO" id="GO:0016020">
    <property type="term" value="C:membrane"/>
    <property type="evidence" value="ECO:0007669"/>
    <property type="project" value="InterPro"/>
</dbReference>
<dbReference type="KEGG" id="nneo:PQG83_08935"/>
<dbReference type="Proteomes" id="UP001302494">
    <property type="component" value="Chromosome"/>
</dbReference>
<gene>
    <name evidence="6" type="ORF">PQG83_08935</name>
</gene>
<keyword evidence="7" id="KW-1185">Reference proteome</keyword>
<feature type="domain" description="Cadherin" evidence="5">
    <location>
        <begin position="1804"/>
        <end position="1889"/>
    </location>
</feature>
<dbReference type="InterPro" id="IPR051561">
    <property type="entry name" value="FRAS1_ECM"/>
</dbReference>
<dbReference type="GO" id="GO:0007156">
    <property type="term" value="P:homophilic cell adhesion via plasma membrane adhesion molecules"/>
    <property type="evidence" value="ECO:0007669"/>
    <property type="project" value="InterPro"/>
</dbReference>
<dbReference type="GO" id="GO:0005509">
    <property type="term" value="F:calcium ion binding"/>
    <property type="evidence" value="ECO:0007669"/>
    <property type="project" value="InterPro"/>
</dbReference>
<dbReference type="EMBL" id="CP116968">
    <property type="protein sequence ID" value="WNM63864.1"/>
    <property type="molecule type" value="Genomic_DNA"/>
</dbReference>
<feature type="compositionally biased region" description="Pro residues" evidence="4">
    <location>
        <begin position="1889"/>
        <end position="1903"/>
    </location>
</feature>
<proteinExistence type="predicted"/>
<evidence type="ECO:0000256" key="3">
    <source>
        <dbReference type="ARBA" id="ARBA00023180"/>
    </source>
</evidence>
<keyword evidence="3" id="KW-0325">Glycoprotein</keyword>
<dbReference type="RefSeq" id="WP_312748628.1">
    <property type="nucleotide sequence ID" value="NZ_CP116968.1"/>
</dbReference>
<dbReference type="PANTHER" id="PTHR45739">
    <property type="entry name" value="MATRIX PROTEIN, PUTATIVE-RELATED"/>
    <property type="match status" value="1"/>
</dbReference>
<feature type="compositionally biased region" description="Basic and acidic residues" evidence="4">
    <location>
        <begin position="1953"/>
        <end position="1967"/>
    </location>
</feature>
<keyword evidence="1" id="KW-0732">Signal</keyword>
<evidence type="ECO:0000313" key="7">
    <source>
        <dbReference type="Proteomes" id="UP001302494"/>
    </source>
</evidence>
<keyword evidence="2" id="KW-0677">Repeat</keyword>
<evidence type="ECO:0000256" key="4">
    <source>
        <dbReference type="SAM" id="MobiDB-lite"/>
    </source>
</evidence>
<dbReference type="SMART" id="SM00112">
    <property type="entry name" value="CA"/>
    <property type="match status" value="2"/>
</dbReference>
<dbReference type="SUPFAM" id="SSF49313">
    <property type="entry name" value="Cadherin-like"/>
    <property type="match status" value="1"/>
</dbReference>
<evidence type="ECO:0000259" key="5">
    <source>
        <dbReference type="PROSITE" id="PS50268"/>
    </source>
</evidence>
<dbReference type="InterPro" id="IPR006626">
    <property type="entry name" value="PbH1"/>
</dbReference>
<dbReference type="SMART" id="SM00710">
    <property type="entry name" value="PbH1"/>
    <property type="match status" value="6"/>
</dbReference>
<dbReference type="InterPro" id="IPR002126">
    <property type="entry name" value="Cadherin-like_dom"/>
</dbReference>
<dbReference type="Pfam" id="PF17963">
    <property type="entry name" value="Big_9"/>
    <property type="match status" value="1"/>
</dbReference>
<dbReference type="PROSITE" id="PS51854">
    <property type="entry name" value="CSPG"/>
    <property type="match status" value="1"/>
</dbReference>
<protein>
    <submittedName>
        <fullName evidence="6">DUF4347 domain-containing protein</fullName>
    </submittedName>
</protein>